<evidence type="ECO:0000313" key="2">
    <source>
        <dbReference type="Proteomes" id="UP000028760"/>
    </source>
</evidence>
<evidence type="ECO:0000313" key="1">
    <source>
        <dbReference type="Ensembl" id="ENSPFOP00000030009.1"/>
    </source>
</evidence>
<protein>
    <submittedName>
        <fullName evidence="1">Uncharacterized protein</fullName>
    </submittedName>
</protein>
<reference evidence="1" key="3">
    <citation type="submission" date="2025-09" db="UniProtKB">
        <authorList>
            <consortium name="Ensembl"/>
        </authorList>
    </citation>
    <scope>IDENTIFICATION</scope>
</reference>
<reference evidence="1" key="2">
    <citation type="submission" date="2025-08" db="UniProtKB">
        <authorList>
            <consortium name="Ensembl"/>
        </authorList>
    </citation>
    <scope>IDENTIFICATION</scope>
</reference>
<dbReference type="Ensembl" id="ENSPFOT00000024829.1">
    <property type="protein sequence ID" value="ENSPFOP00000030009.1"/>
    <property type="gene ID" value="ENSPFOG00000022467.1"/>
</dbReference>
<name>A0A096MF18_POEFO</name>
<organism evidence="1 2">
    <name type="scientific">Poecilia formosa</name>
    <name type="common">Amazon molly</name>
    <name type="synonym">Limia formosa</name>
    <dbReference type="NCBI Taxonomy" id="48698"/>
    <lineage>
        <taxon>Eukaryota</taxon>
        <taxon>Metazoa</taxon>
        <taxon>Chordata</taxon>
        <taxon>Craniata</taxon>
        <taxon>Vertebrata</taxon>
        <taxon>Euteleostomi</taxon>
        <taxon>Actinopterygii</taxon>
        <taxon>Neopterygii</taxon>
        <taxon>Teleostei</taxon>
        <taxon>Neoteleostei</taxon>
        <taxon>Acanthomorphata</taxon>
        <taxon>Ovalentaria</taxon>
        <taxon>Atherinomorphae</taxon>
        <taxon>Cyprinodontiformes</taxon>
        <taxon>Poeciliidae</taxon>
        <taxon>Poeciliinae</taxon>
        <taxon>Poecilia</taxon>
    </lineage>
</organism>
<accession>A0A096MF18</accession>
<dbReference type="Proteomes" id="UP000028760">
    <property type="component" value="Unassembled WGS sequence"/>
</dbReference>
<dbReference type="GeneTree" id="ENSGT00600000085317"/>
<dbReference type="EMBL" id="AYCK01028294">
    <property type="status" value="NOT_ANNOTATED_CDS"/>
    <property type="molecule type" value="Genomic_DNA"/>
</dbReference>
<dbReference type="AlphaFoldDB" id="A0A096MF18"/>
<reference evidence="2" key="1">
    <citation type="submission" date="2013-10" db="EMBL/GenBank/DDBJ databases">
        <authorList>
            <person name="Schartl M."/>
            <person name="Warren W."/>
        </authorList>
    </citation>
    <scope>NUCLEOTIDE SEQUENCE [LARGE SCALE GENOMIC DNA]</scope>
    <source>
        <strain evidence="2">female</strain>
    </source>
</reference>
<dbReference type="EMBL" id="AYCK01028293">
    <property type="status" value="NOT_ANNOTATED_CDS"/>
    <property type="molecule type" value="Genomic_DNA"/>
</dbReference>
<sequence length="149" mass="16446">ITFITNAAVRETILNISLTALAPAFELFGAQEFQLWFQVYLVPVMPSLRPAYLRVIPKDISCASYMAILTGLQKTSKFPLPPELSMGINSSIEFLKETFPRCSTPESFTCKETVVDENLICAQVNRSLVQQTLAADNSSAALCSFTITE</sequence>
<keyword evidence="2" id="KW-1185">Reference proteome</keyword>
<proteinExistence type="predicted"/>